<dbReference type="Proteomes" id="UP000255264">
    <property type="component" value="Unassembled WGS sequence"/>
</dbReference>
<evidence type="ECO:0000313" key="3">
    <source>
        <dbReference type="Proteomes" id="UP000255264"/>
    </source>
</evidence>
<reference evidence="2 3" key="1">
    <citation type="submission" date="2018-06" db="EMBL/GenBank/DDBJ databases">
        <authorList>
            <consortium name="Pathogen Informatics"/>
            <person name="Doyle S."/>
        </authorList>
    </citation>
    <scope>NUCLEOTIDE SEQUENCE [LARGE SCALE GENOMIC DNA]</scope>
    <source>
        <strain evidence="2 3">NCTC13335</strain>
    </source>
</reference>
<organism evidence="2 3">
    <name type="scientific">Haemophilus pittmaniae</name>
    <dbReference type="NCBI Taxonomy" id="249188"/>
    <lineage>
        <taxon>Bacteria</taxon>
        <taxon>Pseudomonadati</taxon>
        <taxon>Pseudomonadota</taxon>
        <taxon>Gammaproteobacteria</taxon>
        <taxon>Pasteurellales</taxon>
        <taxon>Pasteurellaceae</taxon>
        <taxon>Haemophilus</taxon>
    </lineage>
</organism>
<comment type="similarity">
    <text evidence="1">Belongs to the UPF0434 family.</text>
</comment>
<dbReference type="GO" id="GO:0005829">
    <property type="term" value="C:cytosol"/>
    <property type="evidence" value="ECO:0007669"/>
    <property type="project" value="TreeGrafter"/>
</dbReference>
<dbReference type="PANTHER" id="PTHR33505">
    <property type="entry name" value="ZGC:162634"/>
    <property type="match status" value="1"/>
</dbReference>
<keyword evidence="3" id="KW-1185">Reference proteome</keyword>
<accession>A0A377IZG9</accession>
<dbReference type="SUPFAM" id="SSF158997">
    <property type="entry name" value="Trm112p-like"/>
    <property type="match status" value="1"/>
</dbReference>
<sequence>MTQTLHPRLLEIIACPRCLARLRYEPQKNILVCDFEKIAYPIEQGVPQLLAEKAVPLNEIK</sequence>
<dbReference type="HAMAP" id="MF_01187">
    <property type="entry name" value="UPF0434"/>
    <property type="match status" value="1"/>
</dbReference>
<evidence type="ECO:0000313" key="2">
    <source>
        <dbReference type="EMBL" id="STO93661.1"/>
    </source>
</evidence>
<protein>
    <recommendedName>
        <fullName evidence="1">UPF0434 protein NCTC13335_01546</fullName>
    </recommendedName>
</protein>
<dbReference type="InterPro" id="IPR005651">
    <property type="entry name" value="Trm112-like"/>
</dbReference>
<dbReference type="PANTHER" id="PTHR33505:SF4">
    <property type="entry name" value="PROTEIN PREY, MITOCHONDRIAL"/>
    <property type="match status" value="1"/>
</dbReference>
<dbReference type="EMBL" id="UGHS01000004">
    <property type="protein sequence ID" value="STO93661.1"/>
    <property type="molecule type" value="Genomic_DNA"/>
</dbReference>
<proteinExistence type="inferred from homology"/>
<dbReference type="AlphaFoldDB" id="A0A377IZG9"/>
<dbReference type="Pfam" id="PF03966">
    <property type="entry name" value="Trm112p"/>
    <property type="match status" value="1"/>
</dbReference>
<dbReference type="Gene3D" id="2.20.25.10">
    <property type="match status" value="1"/>
</dbReference>
<gene>
    <name evidence="2" type="primary">ycaR</name>
    <name evidence="2" type="ORF">NCTC13335_01546</name>
</gene>
<evidence type="ECO:0000256" key="1">
    <source>
        <dbReference type="HAMAP-Rule" id="MF_01187"/>
    </source>
</evidence>
<name>A0A377IZG9_9PAST</name>